<dbReference type="EMBL" id="VJMH01007290">
    <property type="protein sequence ID" value="KAF0684380.1"/>
    <property type="molecule type" value="Genomic_DNA"/>
</dbReference>
<evidence type="ECO:0000313" key="4">
    <source>
        <dbReference type="Proteomes" id="UP000332933"/>
    </source>
</evidence>
<name>A0A485LNC8_9STRA</name>
<dbReference type="EMBL" id="CAADRA010007316">
    <property type="protein sequence ID" value="VFU00260.1"/>
    <property type="molecule type" value="Genomic_DNA"/>
</dbReference>
<evidence type="ECO:0000313" key="2">
    <source>
        <dbReference type="EMBL" id="KAF0684380.1"/>
    </source>
</evidence>
<accession>A0A485LNC8</accession>
<dbReference type="OrthoDB" id="78362at2759"/>
<keyword evidence="4" id="KW-1185">Reference proteome</keyword>
<dbReference type="Proteomes" id="UP000332933">
    <property type="component" value="Unassembled WGS sequence"/>
</dbReference>
<feature type="domain" description="Integrase catalytic" evidence="1">
    <location>
        <begin position="10"/>
        <end position="181"/>
    </location>
</feature>
<reference evidence="3 4" key="1">
    <citation type="submission" date="2019-03" db="EMBL/GenBank/DDBJ databases">
        <authorList>
            <person name="Gaulin E."/>
            <person name="Dumas B."/>
        </authorList>
    </citation>
    <scope>NUCLEOTIDE SEQUENCE [LARGE SCALE GENOMIC DNA]</scope>
    <source>
        <strain evidence="3">CBS 568.67</strain>
    </source>
</reference>
<dbReference type="PANTHER" id="PTHR37984">
    <property type="entry name" value="PROTEIN CBG26694"/>
    <property type="match status" value="1"/>
</dbReference>
<reference evidence="2" key="2">
    <citation type="submission" date="2019-06" db="EMBL/GenBank/DDBJ databases">
        <title>Genomics analysis of Aphanomyces spp. identifies a new class of oomycete effector associated with host adaptation.</title>
        <authorList>
            <person name="Gaulin E."/>
        </authorList>
    </citation>
    <scope>NUCLEOTIDE SEQUENCE</scope>
    <source>
        <strain evidence="2">CBS 578.67</strain>
    </source>
</reference>
<dbReference type="InterPro" id="IPR050951">
    <property type="entry name" value="Retrovirus_Pol_polyprotein"/>
</dbReference>
<dbReference type="PROSITE" id="PS50994">
    <property type="entry name" value="INTEGRASE"/>
    <property type="match status" value="1"/>
</dbReference>
<protein>
    <submittedName>
        <fullName evidence="3">Aste57867_23615 protein</fullName>
    </submittedName>
</protein>
<evidence type="ECO:0000259" key="1">
    <source>
        <dbReference type="PROSITE" id="PS50994"/>
    </source>
</evidence>
<sequence>MLRFPAMTSGGIEPTRCRRREALLSTQVVPWRTLWLAGQPIVYVYCEPTGWTLTIVSVRNANTPTADVVVTALLDWHKRFGIPETWISDQGSHFKNHVMKTVAAKLKVDHKFTITYSPWRNGTIERLNRDILQVMRVLLKEYHLDEREWEYLLPVVQANLNQTPTASLRGKCPMEAFCLKPPNDVHLDERKYPKLAVTWLGPYRVTEVLDCSCMIEHLLSHEVREAHNSRLKLYAESSYMVSEEIHELISEQGMMVRIREIAEIKYDSQTKELIVYVFWAGLEDIEATWERLRYIAREAPDAAKKFISSLQDRAVRKQVEKDIALK</sequence>
<dbReference type="PANTHER" id="PTHR37984:SF12">
    <property type="entry name" value="RIBONUCLEASE H"/>
    <property type="match status" value="1"/>
</dbReference>
<dbReference type="InterPro" id="IPR001584">
    <property type="entry name" value="Integrase_cat-core"/>
</dbReference>
<dbReference type="InterPro" id="IPR012337">
    <property type="entry name" value="RNaseH-like_sf"/>
</dbReference>
<dbReference type="SUPFAM" id="SSF53098">
    <property type="entry name" value="Ribonuclease H-like"/>
    <property type="match status" value="1"/>
</dbReference>
<evidence type="ECO:0000313" key="3">
    <source>
        <dbReference type="EMBL" id="VFU00260.1"/>
    </source>
</evidence>
<dbReference type="AlphaFoldDB" id="A0A485LNC8"/>
<proteinExistence type="predicted"/>
<gene>
    <name evidence="3" type="primary">Aste57867_23615</name>
    <name evidence="2" type="ORF">As57867_023543</name>
    <name evidence="3" type="ORF">ASTE57867_23615</name>
</gene>
<dbReference type="GO" id="GO:0015074">
    <property type="term" value="P:DNA integration"/>
    <property type="evidence" value="ECO:0007669"/>
    <property type="project" value="InterPro"/>
</dbReference>
<dbReference type="Gene3D" id="3.30.420.10">
    <property type="entry name" value="Ribonuclease H-like superfamily/Ribonuclease H"/>
    <property type="match status" value="1"/>
</dbReference>
<organism evidence="3 4">
    <name type="scientific">Aphanomyces stellatus</name>
    <dbReference type="NCBI Taxonomy" id="120398"/>
    <lineage>
        <taxon>Eukaryota</taxon>
        <taxon>Sar</taxon>
        <taxon>Stramenopiles</taxon>
        <taxon>Oomycota</taxon>
        <taxon>Saprolegniomycetes</taxon>
        <taxon>Saprolegniales</taxon>
        <taxon>Verrucalvaceae</taxon>
        <taxon>Aphanomyces</taxon>
    </lineage>
</organism>
<dbReference type="GO" id="GO:0003676">
    <property type="term" value="F:nucleic acid binding"/>
    <property type="evidence" value="ECO:0007669"/>
    <property type="project" value="InterPro"/>
</dbReference>
<dbReference type="InterPro" id="IPR036397">
    <property type="entry name" value="RNaseH_sf"/>
</dbReference>